<comment type="caution">
    <text evidence="1">The sequence shown here is derived from an EMBL/GenBank/DDBJ whole genome shotgun (WGS) entry which is preliminary data.</text>
</comment>
<proteinExistence type="predicted"/>
<dbReference type="EMBL" id="JBFXLQ010000026">
    <property type="protein sequence ID" value="KAL2866214.1"/>
    <property type="molecule type" value="Genomic_DNA"/>
</dbReference>
<accession>A0ABR4LNV2</accession>
<dbReference type="Proteomes" id="UP001610432">
    <property type="component" value="Unassembled WGS sequence"/>
</dbReference>
<reference evidence="1 2" key="1">
    <citation type="submission" date="2024-07" db="EMBL/GenBank/DDBJ databases">
        <title>Section-level genome sequencing and comparative genomics of Aspergillus sections Usti and Cavernicolus.</title>
        <authorList>
            <consortium name="Lawrence Berkeley National Laboratory"/>
            <person name="Nybo J.L."/>
            <person name="Vesth T.C."/>
            <person name="Theobald S."/>
            <person name="Frisvad J.C."/>
            <person name="Larsen T.O."/>
            <person name="Kjaerboelling I."/>
            <person name="Rothschild-Mancinelli K."/>
            <person name="Lyhne E.K."/>
            <person name="Kogle M.E."/>
            <person name="Barry K."/>
            <person name="Clum A."/>
            <person name="Na H."/>
            <person name="Ledsgaard L."/>
            <person name="Lin J."/>
            <person name="Lipzen A."/>
            <person name="Kuo A."/>
            <person name="Riley R."/>
            <person name="Mondo S."/>
            <person name="Labutti K."/>
            <person name="Haridas S."/>
            <person name="Pangalinan J."/>
            <person name="Salamov A.A."/>
            <person name="Simmons B.A."/>
            <person name="Magnuson J.K."/>
            <person name="Chen J."/>
            <person name="Drula E."/>
            <person name="Henrissat B."/>
            <person name="Wiebenga A."/>
            <person name="Lubbers R.J."/>
            <person name="Gomes A.C."/>
            <person name="Macurrencykelacurrency M.R."/>
            <person name="Stajich J."/>
            <person name="Grigoriev I.V."/>
            <person name="Mortensen U.H."/>
            <person name="De Vries R.P."/>
            <person name="Baker S.E."/>
            <person name="Andersen M.R."/>
        </authorList>
    </citation>
    <scope>NUCLEOTIDE SEQUENCE [LARGE SCALE GENOMIC DNA]</scope>
    <source>
        <strain evidence="1 2">CBS 449.75</strain>
    </source>
</reference>
<keyword evidence="2" id="KW-1185">Reference proteome</keyword>
<name>A0ABR4LNV2_9EURO</name>
<gene>
    <name evidence="1" type="ORF">BJX67DRAFT_141681</name>
</gene>
<evidence type="ECO:0000313" key="1">
    <source>
        <dbReference type="EMBL" id="KAL2866214.1"/>
    </source>
</evidence>
<protein>
    <submittedName>
        <fullName evidence="1">Uncharacterized protein</fullName>
    </submittedName>
</protein>
<evidence type="ECO:0000313" key="2">
    <source>
        <dbReference type="Proteomes" id="UP001610432"/>
    </source>
</evidence>
<dbReference type="RefSeq" id="XP_070885193.1">
    <property type="nucleotide sequence ID" value="XM_071024660.1"/>
</dbReference>
<sequence length="97" mass="11307">MAIPGTHRAAVDDYSRPVTIENFPEKYVEMVEIPFSKDLEFGVRSPLPRLNGRRRSFTRFLPPGSRKVRCVIESALPHNRNKFQERHHNRTCCINQS</sequence>
<organism evidence="1 2">
    <name type="scientific">Aspergillus lucknowensis</name>
    <dbReference type="NCBI Taxonomy" id="176173"/>
    <lineage>
        <taxon>Eukaryota</taxon>
        <taxon>Fungi</taxon>
        <taxon>Dikarya</taxon>
        <taxon>Ascomycota</taxon>
        <taxon>Pezizomycotina</taxon>
        <taxon>Eurotiomycetes</taxon>
        <taxon>Eurotiomycetidae</taxon>
        <taxon>Eurotiales</taxon>
        <taxon>Aspergillaceae</taxon>
        <taxon>Aspergillus</taxon>
        <taxon>Aspergillus subgen. Nidulantes</taxon>
    </lineage>
</organism>
<dbReference type="GeneID" id="98139732"/>